<organism evidence="11 12">
    <name type="scientific">Gelidibacter algens</name>
    <dbReference type="NCBI Taxonomy" id="49280"/>
    <lineage>
        <taxon>Bacteria</taxon>
        <taxon>Pseudomonadati</taxon>
        <taxon>Bacteroidota</taxon>
        <taxon>Flavobacteriia</taxon>
        <taxon>Flavobacteriales</taxon>
        <taxon>Flavobacteriaceae</taxon>
        <taxon>Gelidibacter</taxon>
    </lineage>
</organism>
<feature type="domain" description="Acyl-CoA thioesterase-like N-terminal HotDog" evidence="10">
    <location>
        <begin position="32"/>
        <end position="108"/>
    </location>
</feature>
<dbReference type="PANTHER" id="PTHR11066:SF34">
    <property type="entry name" value="ACYL-COENZYME A THIOESTERASE 8"/>
    <property type="match status" value="1"/>
</dbReference>
<dbReference type="Proteomes" id="UP000248987">
    <property type="component" value="Unassembled WGS sequence"/>
</dbReference>
<dbReference type="Gene3D" id="2.40.160.210">
    <property type="entry name" value="Acyl-CoA thioesterase, double hotdog domain"/>
    <property type="match status" value="1"/>
</dbReference>
<dbReference type="EC" id="3.1.2.20" evidence="5"/>
<evidence type="ECO:0000313" key="12">
    <source>
        <dbReference type="Proteomes" id="UP000248987"/>
    </source>
</evidence>
<evidence type="ECO:0000256" key="3">
    <source>
        <dbReference type="ARBA" id="ARBA00022801"/>
    </source>
</evidence>
<dbReference type="CDD" id="cd03444">
    <property type="entry name" value="Thioesterase_II_repeat1"/>
    <property type="match status" value="1"/>
</dbReference>
<dbReference type="SUPFAM" id="SSF54637">
    <property type="entry name" value="Thioesterase/thiol ester dehydrase-isomerase"/>
    <property type="match status" value="2"/>
</dbReference>
<name>A0A1A7R5J2_9FLAO</name>
<dbReference type="FunFam" id="2.40.160.210:FF:000001">
    <property type="entry name" value="Acyl-CoA thioesterase II"/>
    <property type="match status" value="1"/>
</dbReference>
<comment type="caution">
    <text evidence="11">The sequence shown here is derived from an EMBL/GenBank/DDBJ whole genome shotgun (WGS) entry which is preliminary data.</text>
</comment>
<feature type="domain" description="Acyl-CoA thioesterase 2 C-terminal" evidence="9">
    <location>
        <begin position="154"/>
        <end position="282"/>
    </location>
</feature>
<evidence type="ECO:0000256" key="1">
    <source>
        <dbReference type="ARBA" id="ARBA00006538"/>
    </source>
</evidence>
<dbReference type="EMBL" id="QLLQ01000008">
    <property type="protein sequence ID" value="RAJ22780.1"/>
    <property type="molecule type" value="Genomic_DNA"/>
</dbReference>
<keyword evidence="3" id="KW-0378">Hydrolase</keyword>
<gene>
    <name evidence="11" type="ORF">LX77_02337</name>
</gene>
<dbReference type="OrthoDB" id="9781019at2"/>
<dbReference type="Pfam" id="PF13622">
    <property type="entry name" value="4HBT_3"/>
    <property type="match status" value="1"/>
</dbReference>
<dbReference type="Pfam" id="PF02551">
    <property type="entry name" value="Acyl_CoA_thio"/>
    <property type="match status" value="1"/>
</dbReference>
<keyword evidence="4" id="KW-0443">Lipid metabolism</keyword>
<evidence type="ECO:0000256" key="5">
    <source>
        <dbReference type="ARBA" id="ARBA00038894"/>
    </source>
</evidence>
<evidence type="ECO:0000256" key="7">
    <source>
        <dbReference type="ARBA" id="ARBA00071120"/>
    </source>
</evidence>
<dbReference type="CDD" id="cd03445">
    <property type="entry name" value="Thioesterase_II_repeat2"/>
    <property type="match status" value="1"/>
</dbReference>
<keyword evidence="12" id="KW-1185">Reference proteome</keyword>
<comment type="catalytic activity">
    <reaction evidence="6">
        <text>a fatty acyl-CoA + H2O = a fatty acid + CoA + H(+)</text>
        <dbReference type="Rhea" id="RHEA:16781"/>
        <dbReference type="ChEBI" id="CHEBI:15377"/>
        <dbReference type="ChEBI" id="CHEBI:15378"/>
        <dbReference type="ChEBI" id="CHEBI:28868"/>
        <dbReference type="ChEBI" id="CHEBI:57287"/>
        <dbReference type="ChEBI" id="CHEBI:77636"/>
        <dbReference type="EC" id="3.1.2.20"/>
    </reaction>
    <physiologicalReaction direction="left-to-right" evidence="6">
        <dbReference type="Rhea" id="RHEA:16782"/>
    </physiologicalReaction>
</comment>
<evidence type="ECO:0000259" key="10">
    <source>
        <dbReference type="Pfam" id="PF13622"/>
    </source>
</evidence>
<dbReference type="STRING" id="49280.A9996_02895"/>
<dbReference type="GO" id="GO:0006637">
    <property type="term" value="P:acyl-CoA metabolic process"/>
    <property type="evidence" value="ECO:0007669"/>
    <property type="project" value="InterPro"/>
</dbReference>
<dbReference type="GO" id="GO:0047617">
    <property type="term" value="F:fatty acyl-CoA hydrolase activity"/>
    <property type="evidence" value="ECO:0007669"/>
    <property type="project" value="UniProtKB-EC"/>
</dbReference>
<dbReference type="RefSeq" id="WP_066430686.1">
    <property type="nucleotide sequence ID" value="NZ_LZRN01000004.1"/>
</dbReference>
<dbReference type="AlphaFoldDB" id="A0A1A7R5J2"/>
<reference evidence="11 12" key="1">
    <citation type="submission" date="2018-06" db="EMBL/GenBank/DDBJ databases">
        <title>Genomic Encyclopedia of Archaeal and Bacterial Type Strains, Phase II (KMG-II): from individual species to whole genera.</title>
        <authorList>
            <person name="Goeker M."/>
        </authorList>
    </citation>
    <scope>NUCLEOTIDE SEQUENCE [LARGE SCALE GENOMIC DNA]</scope>
    <source>
        <strain evidence="11 12">DSM 12408</strain>
    </source>
</reference>
<accession>A0A1A7R5J2</accession>
<evidence type="ECO:0000259" key="9">
    <source>
        <dbReference type="Pfam" id="PF02551"/>
    </source>
</evidence>
<evidence type="ECO:0000256" key="4">
    <source>
        <dbReference type="ARBA" id="ARBA00023098"/>
    </source>
</evidence>
<dbReference type="InterPro" id="IPR042171">
    <property type="entry name" value="Acyl-CoA_hotdog"/>
</dbReference>
<evidence type="ECO:0000313" key="11">
    <source>
        <dbReference type="EMBL" id="RAJ22780.1"/>
    </source>
</evidence>
<evidence type="ECO:0000256" key="8">
    <source>
        <dbReference type="ARBA" id="ARBA00079653"/>
    </source>
</evidence>
<dbReference type="InterPro" id="IPR003703">
    <property type="entry name" value="Acyl_CoA_thio"/>
</dbReference>
<comment type="subunit">
    <text evidence="2">Homotetramer.</text>
</comment>
<dbReference type="InterPro" id="IPR025652">
    <property type="entry name" value="TesB_C"/>
</dbReference>
<comment type="similarity">
    <text evidence="1">Belongs to the C/M/P thioester hydrolase family.</text>
</comment>
<sequence>MTNVKDLVELLALKEINPTQFEGFSKTVGSPNVFGGQVLAQALNAATRTITNKRVLHSMHSYFLEAGDLEVPITYTVNIIRDGGSFSVRRVTADQNGTTIFILSASFQKREEGYNHQIKINEDVKQPEELMSWTEVLEQFGEVIPKKTKGFLAAERPIEFKPVELVDPFNKVDLPAFTNVWFKLKGDTSQLDLATKQQILTYISDYNILAAAMNRHASKAHWGNTQTASLDHSMWYFRDFDFDDWLLYAIESPNASGARGFAKGNIFTRDGQLVASVAQEGLMRPR</sequence>
<dbReference type="PANTHER" id="PTHR11066">
    <property type="entry name" value="ACYL-COA THIOESTERASE"/>
    <property type="match status" value="1"/>
</dbReference>
<evidence type="ECO:0000256" key="6">
    <source>
        <dbReference type="ARBA" id="ARBA00050943"/>
    </source>
</evidence>
<protein>
    <recommendedName>
        <fullName evidence="7">Acyl-CoA thioesterase 2</fullName>
        <ecNumber evidence="5">3.1.2.20</ecNumber>
    </recommendedName>
    <alternativeName>
        <fullName evidence="8">Thioesterase II</fullName>
    </alternativeName>
</protein>
<dbReference type="GO" id="GO:0009062">
    <property type="term" value="P:fatty acid catabolic process"/>
    <property type="evidence" value="ECO:0007669"/>
    <property type="project" value="TreeGrafter"/>
</dbReference>
<dbReference type="InterPro" id="IPR029069">
    <property type="entry name" value="HotDog_dom_sf"/>
</dbReference>
<evidence type="ECO:0000256" key="2">
    <source>
        <dbReference type="ARBA" id="ARBA00011881"/>
    </source>
</evidence>
<dbReference type="InterPro" id="IPR049449">
    <property type="entry name" value="TesB_ACOT8-like_N"/>
</dbReference>
<proteinExistence type="inferred from homology"/>